<name>A0A9Q0QBD1_SALVM</name>
<sequence>MAEHPGISLSVIRFTASPEIVGEIARVDINDDHNVSTESTDKECIAEFEKIISNDSSVKYEERIVNNAAETVEAAKEFSRCNLFLVGRVPHGPVVASLNVKQHPSPVRSIGGPTRVAEMPAEDSET</sequence>
<dbReference type="GO" id="GO:0006885">
    <property type="term" value="P:regulation of pH"/>
    <property type="evidence" value="ECO:0007669"/>
    <property type="project" value="TreeGrafter"/>
</dbReference>
<feature type="domain" description="Cation/H(+) antiporter C-terminal" evidence="6">
    <location>
        <begin position="1"/>
        <end position="105"/>
    </location>
</feature>
<accession>A0A9Q0QBD1</accession>
<reference evidence="7" key="2">
    <citation type="journal article" date="2023" name="Int. J. Mol. Sci.">
        <title>De Novo Assembly and Annotation of 11 Diverse Shrub Willow (Salix) Genomes Reveals Novel Gene Organization in Sex-Linked Regions.</title>
        <authorList>
            <person name="Hyden B."/>
            <person name="Feng K."/>
            <person name="Yates T.B."/>
            <person name="Jawdy S."/>
            <person name="Cereghino C."/>
            <person name="Smart L.B."/>
            <person name="Muchero W."/>
        </authorList>
    </citation>
    <scope>NUCLEOTIDE SEQUENCE [LARGE SCALE GENOMIC DNA]</scope>
    <source>
        <tissue evidence="7">Shoot tip</tissue>
    </source>
</reference>
<dbReference type="Pfam" id="PF23259">
    <property type="entry name" value="CHX17_C"/>
    <property type="match status" value="1"/>
</dbReference>
<keyword evidence="3" id="KW-0630">Potassium</keyword>
<dbReference type="EMBL" id="JAPFFL010000009">
    <property type="protein sequence ID" value="KAJ6703512.1"/>
    <property type="molecule type" value="Genomic_DNA"/>
</dbReference>
<dbReference type="GO" id="GO:0098662">
    <property type="term" value="P:inorganic cation transmembrane transport"/>
    <property type="evidence" value="ECO:0007669"/>
    <property type="project" value="TreeGrafter"/>
</dbReference>
<comment type="caution">
    <text evidence="7">The sequence shown here is derived from an EMBL/GenBank/DDBJ whole genome shotgun (WGS) entry which is preliminary data.</text>
</comment>
<evidence type="ECO:0000313" key="7">
    <source>
        <dbReference type="EMBL" id="KAJ6703512.1"/>
    </source>
</evidence>
<evidence type="ECO:0000256" key="1">
    <source>
        <dbReference type="ARBA" id="ARBA00022448"/>
    </source>
</evidence>
<evidence type="ECO:0000256" key="3">
    <source>
        <dbReference type="ARBA" id="ARBA00022958"/>
    </source>
</evidence>
<reference evidence="7" key="1">
    <citation type="submission" date="2022-11" db="EMBL/GenBank/DDBJ databases">
        <authorList>
            <person name="Hyden B.L."/>
            <person name="Feng K."/>
            <person name="Yates T."/>
            <person name="Jawdy S."/>
            <person name="Smart L.B."/>
            <person name="Muchero W."/>
        </authorList>
    </citation>
    <scope>NUCLEOTIDE SEQUENCE</scope>
    <source>
        <tissue evidence="7">Shoot tip</tissue>
    </source>
</reference>
<gene>
    <name evidence="7" type="ORF">OIU85_029450</name>
</gene>
<proteinExistence type="predicted"/>
<dbReference type="AlphaFoldDB" id="A0A9Q0QBD1"/>
<evidence type="ECO:0000256" key="5">
    <source>
        <dbReference type="SAM" id="MobiDB-lite"/>
    </source>
</evidence>
<dbReference type="InterPro" id="IPR050794">
    <property type="entry name" value="CPA2_transporter"/>
</dbReference>
<dbReference type="Proteomes" id="UP001151529">
    <property type="component" value="Chromosome 3"/>
</dbReference>
<feature type="region of interest" description="Disordered" evidence="5">
    <location>
        <begin position="103"/>
        <end position="126"/>
    </location>
</feature>
<keyword evidence="8" id="KW-1185">Reference proteome</keyword>
<dbReference type="PANTHER" id="PTHR32468">
    <property type="entry name" value="CATION/H + ANTIPORTER"/>
    <property type="match status" value="1"/>
</dbReference>
<dbReference type="GO" id="GO:0012505">
    <property type="term" value="C:endomembrane system"/>
    <property type="evidence" value="ECO:0007669"/>
    <property type="project" value="TreeGrafter"/>
</dbReference>
<keyword evidence="1" id="KW-0813">Transport</keyword>
<organism evidence="7 8">
    <name type="scientific">Salix viminalis</name>
    <name type="common">Common osier</name>
    <name type="synonym">Basket willow</name>
    <dbReference type="NCBI Taxonomy" id="40686"/>
    <lineage>
        <taxon>Eukaryota</taxon>
        <taxon>Viridiplantae</taxon>
        <taxon>Streptophyta</taxon>
        <taxon>Embryophyta</taxon>
        <taxon>Tracheophyta</taxon>
        <taxon>Spermatophyta</taxon>
        <taxon>Magnoliopsida</taxon>
        <taxon>eudicotyledons</taxon>
        <taxon>Gunneridae</taxon>
        <taxon>Pentapetalae</taxon>
        <taxon>rosids</taxon>
        <taxon>fabids</taxon>
        <taxon>Malpighiales</taxon>
        <taxon>Salicaceae</taxon>
        <taxon>Saliceae</taxon>
        <taxon>Salix</taxon>
    </lineage>
</organism>
<keyword evidence="4" id="KW-0406">Ion transport</keyword>
<protein>
    <submittedName>
        <fullName evidence="7">CATION/H + ANTIPORTER</fullName>
    </submittedName>
</protein>
<dbReference type="OrthoDB" id="1701512at2759"/>
<evidence type="ECO:0000256" key="4">
    <source>
        <dbReference type="ARBA" id="ARBA00023065"/>
    </source>
</evidence>
<evidence type="ECO:0000259" key="6">
    <source>
        <dbReference type="Pfam" id="PF23259"/>
    </source>
</evidence>
<dbReference type="GO" id="GO:0006813">
    <property type="term" value="P:potassium ion transport"/>
    <property type="evidence" value="ECO:0007669"/>
    <property type="project" value="UniProtKB-KW"/>
</dbReference>
<dbReference type="InterPro" id="IPR057290">
    <property type="entry name" value="CHX17_C"/>
</dbReference>
<keyword evidence="2" id="KW-0633">Potassium transport</keyword>
<evidence type="ECO:0000256" key="2">
    <source>
        <dbReference type="ARBA" id="ARBA00022538"/>
    </source>
</evidence>
<evidence type="ECO:0000313" key="8">
    <source>
        <dbReference type="Proteomes" id="UP001151529"/>
    </source>
</evidence>
<dbReference type="PANTHER" id="PTHR32468:SF144">
    <property type="entry name" value="CATION_H(+) ANTIPORTER 17"/>
    <property type="match status" value="1"/>
</dbReference>